<dbReference type="STRING" id="1314778.A0A5C3Q0B7"/>
<proteinExistence type="predicted"/>
<feature type="compositionally biased region" description="Polar residues" evidence="1">
    <location>
        <begin position="735"/>
        <end position="745"/>
    </location>
</feature>
<evidence type="ECO:0000256" key="1">
    <source>
        <dbReference type="SAM" id="MobiDB-lite"/>
    </source>
</evidence>
<feature type="compositionally biased region" description="Low complexity" evidence="1">
    <location>
        <begin position="379"/>
        <end position="399"/>
    </location>
</feature>
<name>A0A5C3Q0B7_9APHY</name>
<feature type="compositionally biased region" description="Pro residues" evidence="1">
    <location>
        <begin position="146"/>
        <end position="161"/>
    </location>
</feature>
<feature type="compositionally biased region" description="Low complexity" evidence="1">
    <location>
        <begin position="575"/>
        <end position="601"/>
    </location>
</feature>
<dbReference type="EMBL" id="ML210968">
    <property type="protein sequence ID" value="TFK94537.1"/>
    <property type="molecule type" value="Genomic_DNA"/>
</dbReference>
<feature type="compositionally biased region" description="Basic and acidic residues" evidence="1">
    <location>
        <begin position="818"/>
        <end position="836"/>
    </location>
</feature>
<feature type="region of interest" description="Disordered" evidence="1">
    <location>
        <begin position="710"/>
        <end position="837"/>
    </location>
</feature>
<protein>
    <submittedName>
        <fullName evidence="2">Uncharacterized protein</fullName>
    </submittedName>
</protein>
<feature type="compositionally biased region" description="Low complexity" evidence="1">
    <location>
        <begin position="467"/>
        <end position="484"/>
    </location>
</feature>
<feature type="compositionally biased region" description="Basic and acidic residues" evidence="1">
    <location>
        <begin position="245"/>
        <end position="257"/>
    </location>
</feature>
<keyword evidence="3" id="KW-1185">Reference proteome</keyword>
<evidence type="ECO:0000313" key="2">
    <source>
        <dbReference type="EMBL" id="TFK94537.1"/>
    </source>
</evidence>
<sequence>MNSSGPALSPFARPTRPPRPDQQDSENRGSLLRASILESALELGVGSNRTVANWIFNPVDEEDEEEENQDILSPSLTYASTATSEESNLSAGLAQRSQPGAGILLNGKEIPLSLDTSVQYSRRNGLSPGGITPDRSLQFDLSATPEPRPISPAPAPAPSPQPSLSFRNRLRRTRPDGYESDGGYVSESGKGKKEKEKEKEKKAKEKKSRKKGKDKDGDGDGRATDYESDGAYLSEASVKKRKTKKEKEKKDKGKSKGAESPATDYETDKGYTSSFSKSRSKKPSVTSPVSGDESDGGYLSEVTKKKRFFRLNSKSRKKQDSLDSAHDQPPPVPALPTLYVPIHDKWSRANTPLGDSRNGTPLPGDHNVSVRPSVETFNTVDTTTSMDTSLTADTSSTTFDSDERPDSDESMEGLTRAFQDAESVRSPSIDFLSAFRRPNRPLSPSKLNPFSHGDRVESPVSPRSPVAALSPSRSIRSRPQISAPNTTTLNLSAKHVPVPLTLTPPTPTSSSHPGRIPPSPDPEYVMVTPNPSTPTPGGGPPSPTAQRPHILAYYDLPPPSPPPRGPLPDVPSDISRSTSPSWSMMDSSSPSPSRYARSAPADTTDPRGLQQRPLASPADRDRPNTASSHPLSREISRDVPTLAQPIPPTQRGRMSPFPTAPVLPRDQTAPLVRQTSKLTQEAVSRALRNGNAPASASPYFAGHGRWPSNEPIGVASGPASAQPYLSGDRHWPTRNKLNVQWQPRSASAMDKRRPVSADVDDGEGASGDEQSFLVYDDDDEQPGDISDQSPSAPNTRPASTEPPEPSPDVNAILAGFRARRDAESADRHGRKSERDTVAGIVAGYERDTMYLDADEGGGDRSSVWSEANSRYSFLDGEKSAAIRDKFVKRVEAMYGQEIVPPVPKLDQSVNSRSGQSAVRF</sequence>
<organism evidence="2 3">
    <name type="scientific">Polyporus arcularius HHB13444</name>
    <dbReference type="NCBI Taxonomy" id="1314778"/>
    <lineage>
        <taxon>Eukaryota</taxon>
        <taxon>Fungi</taxon>
        <taxon>Dikarya</taxon>
        <taxon>Basidiomycota</taxon>
        <taxon>Agaricomycotina</taxon>
        <taxon>Agaricomycetes</taxon>
        <taxon>Polyporales</taxon>
        <taxon>Polyporaceae</taxon>
        <taxon>Polyporus</taxon>
    </lineage>
</organism>
<feature type="compositionally biased region" description="Pro residues" evidence="1">
    <location>
        <begin position="556"/>
        <end position="569"/>
    </location>
</feature>
<feature type="compositionally biased region" description="Pro residues" evidence="1">
    <location>
        <begin position="531"/>
        <end position="543"/>
    </location>
</feature>
<gene>
    <name evidence="2" type="ORF">K466DRAFT_476317</name>
</gene>
<reference evidence="2 3" key="1">
    <citation type="journal article" date="2019" name="Nat. Ecol. Evol.">
        <title>Megaphylogeny resolves global patterns of mushroom evolution.</title>
        <authorList>
            <person name="Varga T."/>
            <person name="Krizsan K."/>
            <person name="Foldi C."/>
            <person name="Dima B."/>
            <person name="Sanchez-Garcia M."/>
            <person name="Sanchez-Ramirez S."/>
            <person name="Szollosi G.J."/>
            <person name="Szarkandi J.G."/>
            <person name="Papp V."/>
            <person name="Albert L."/>
            <person name="Andreopoulos W."/>
            <person name="Angelini C."/>
            <person name="Antonin V."/>
            <person name="Barry K.W."/>
            <person name="Bougher N.L."/>
            <person name="Buchanan P."/>
            <person name="Buyck B."/>
            <person name="Bense V."/>
            <person name="Catcheside P."/>
            <person name="Chovatia M."/>
            <person name="Cooper J."/>
            <person name="Damon W."/>
            <person name="Desjardin D."/>
            <person name="Finy P."/>
            <person name="Geml J."/>
            <person name="Haridas S."/>
            <person name="Hughes K."/>
            <person name="Justo A."/>
            <person name="Karasinski D."/>
            <person name="Kautmanova I."/>
            <person name="Kiss B."/>
            <person name="Kocsube S."/>
            <person name="Kotiranta H."/>
            <person name="LaButti K.M."/>
            <person name="Lechner B.E."/>
            <person name="Liimatainen K."/>
            <person name="Lipzen A."/>
            <person name="Lukacs Z."/>
            <person name="Mihaltcheva S."/>
            <person name="Morgado L.N."/>
            <person name="Niskanen T."/>
            <person name="Noordeloos M.E."/>
            <person name="Ohm R.A."/>
            <person name="Ortiz-Santana B."/>
            <person name="Ovrebo C."/>
            <person name="Racz N."/>
            <person name="Riley R."/>
            <person name="Savchenko A."/>
            <person name="Shiryaev A."/>
            <person name="Soop K."/>
            <person name="Spirin V."/>
            <person name="Szebenyi C."/>
            <person name="Tomsovsky M."/>
            <person name="Tulloss R.E."/>
            <person name="Uehling J."/>
            <person name="Grigoriev I.V."/>
            <person name="Vagvolgyi C."/>
            <person name="Papp T."/>
            <person name="Martin F.M."/>
            <person name="Miettinen O."/>
            <person name="Hibbett D.S."/>
            <person name="Nagy L.G."/>
        </authorList>
    </citation>
    <scope>NUCLEOTIDE SEQUENCE [LARGE SCALE GENOMIC DNA]</scope>
    <source>
        <strain evidence="2 3">HHB13444</strain>
    </source>
</reference>
<feature type="compositionally biased region" description="Polar residues" evidence="1">
    <location>
        <begin position="786"/>
        <end position="798"/>
    </location>
</feature>
<feature type="region of interest" description="Disordered" evidence="1">
    <location>
        <begin position="120"/>
        <end position="668"/>
    </location>
</feature>
<feature type="compositionally biased region" description="Basic and acidic residues" evidence="1">
    <location>
        <begin position="18"/>
        <end position="27"/>
    </location>
</feature>
<feature type="compositionally biased region" description="Basic and acidic residues" evidence="1">
    <location>
        <begin position="189"/>
        <end position="203"/>
    </location>
</feature>
<accession>A0A5C3Q0B7</accession>
<dbReference type="InParanoid" id="A0A5C3Q0B7"/>
<dbReference type="AlphaFoldDB" id="A0A5C3Q0B7"/>
<feature type="compositionally biased region" description="Basic and acidic residues" evidence="1">
    <location>
        <begin position="213"/>
        <end position="225"/>
    </location>
</feature>
<evidence type="ECO:0000313" key="3">
    <source>
        <dbReference type="Proteomes" id="UP000308197"/>
    </source>
</evidence>
<feature type="region of interest" description="Disordered" evidence="1">
    <location>
        <begin position="1"/>
        <end position="31"/>
    </location>
</feature>
<dbReference type="Proteomes" id="UP000308197">
    <property type="component" value="Unassembled WGS sequence"/>
</dbReference>
<feature type="compositionally biased region" description="Basic residues" evidence="1">
    <location>
        <begin position="304"/>
        <end position="317"/>
    </location>
</feature>